<accession>A0A5B2VMN1</accession>
<organism evidence="8 9">
    <name type="scientific">Chitinophaga agrisoli</name>
    <dbReference type="NCBI Taxonomy" id="2607653"/>
    <lineage>
        <taxon>Bacteria</taxon>
        <taxon>Pseudomonadati</taxon>
        <taxon>Bacteroidota</taxon>
        <taxon>Chitinophagia</taxon>
        <taxon>Chitinophagales</taxon>
        <taxon>Chitinophagaceae</taxon>
        <taxon>Chitinophaga</taxon>
    </lineage>
</organism>
<dbReference type="PROSITE" id="PS51257">
    <property type="entry name" value="PROKAR_LIPOPROTEIN"/>
    <property type="match status" value="1"/>
</dbReference>
<evidence type="ECO:0000313" key="8">
    <source>
        <dbReference type="EMBL" id="KAA2239686.1"/>
    </source>
</evidence>
<dbReference type="RefSeq" id="WP_149840864.1">
    <property type="nucleotide sequence ID" value="NZ_VUOC01000004.1"/>
</dbReference>
<dbReference type="Pfam" id="PF00254">
    <property type="entry name" value="FKBP_C"/>
    <property type="match status" value="1"/>
</dbReference>
<reference evidence="8 9" key="2">
    <citation type="submission" date="2019-09" db="EMBL/GenBank/DDBJ databases">
        <authorList>
            <person name="Jin C."/>
        </authorList>
    </citation>
    <scope>NUCLEOTIDE SEQUENCE [LARGE SCALE GENOMIC DNA]</scope>
    <source>
        <strain evidence="8 9">BN140078</strain>
    </source>
</reference>
<evidence type="ECO:0000256" key="3">
    <source>
        <dbReference type="ARBA" id="ARBA00023110"/>
    </source>
</evidence>
<proteinExistence type="inferred from homology"/>
<feature type="domain" description="PPIase FKBP-type" evidence="7">
    <location>
        <begin position="80"/>
        <end position="166"/>
    </location>
</feature>
<evidence type="ECO:0000256" key="5">
    <source>
        <dbReference type="PROSITE-ProRule" id="PRU00277"/>
    </source>
</evidence>
<keyword evidence="9" id="KW-1185">Reference proteome</keyword>
<reference evidence="8 9" key="1">
    <citation type="submission" date="2019-09" db="EMBL/GenBank/DDBJ databases">
        <title>Chitinophaga ginsengihumi sp. nov., isolated from soil of ginseng rhizosphere.</title>
        <authorList>
            <person name="Lee J."/>
        </authorList>
    </citation>
    <scope>NUCLEOTIDE SEQUENCE [LARGE SCALE GENOMIC DNA]</scope>
    <source>
        <strain evidence="8 9">BN140078</strain>
    </source>
</reference>
<sequence length="166" mass="18156">MKLHLHTVFYCVMAVLLLAGCVKKEGSNDRLGFDSSPDNTEDAAIINYLQTNNIKATRDASGLYYQIIQYGDSVHRIGLDNVPSLIYTRRLLNGTAIDASLGTPTSFDGRKLKDHIVGWQIGLQKITKGGKIFLIIPSMLAFGNASINGVPSNAILVCELQLVDFK</sequence>
<dbReference type="EMBL" id="VUOC01000004">
    <property type="protein sequence ID" value="KAA2239686.1"/>
    <property type="molecule type" value="Genomic_DNA"/>
</dbReference>
<dbReference type="PANTHER" id="PTHR43811:SF19">
    <property type="entry name" value="39 KDA FK506-BINDING NUCLEAR PROTEIN"/>
    <property type="match status" value="1"/>
</dbReference>
<gene>
    <name evidence="8" type="ORF">F0L74_26195</name>
</gene>
<dbReference type="SUPFAM" id="SSF54534">
    <property type="entry name" value="FKBP-like"/>
    <property type="match status" value="1"/>
</dbReference>
<name>A0A5B2VMN1_9BACT</name>
<keyword evidence="3 5" id="KW-0697">Rotamase</keyword>
<evidence type="ECO:0000256" key="1">
    <source>
        <dbReference type="ARBA" id="ARBA00000971"/>
    </source>
</evidence>
<evidence type="ECO:0000256" key="6">
    <source>
        <dbReference type="RuleBase" id="RU003915"/>
    </source>
</evidence>
<comment type="caution">
    <text evidence="8">The sequence shown here is derived from an EMBL/GenBank/DDBJ whole genome shotgun (WGS) entry which is preliminary data.</text>
</comment>
<evidence type="ECO:0000256" key="4">
    <source>
        <dbReference type="ARBA" id="ARBA00023235"/>
    </source>
</evidence>
<evidence type="ECO:0000313" key="9">
    <source>
        <dbReference type="Proteomes" id="UP000324611"/>
    </source>
</evidence>
<dbReference type="GO" id="GO:0003755">
    <property type="term" value="F:peptidyl-prolyl cis-trans isomerase activity"/>
    <property type="evidence" value="ECO:0007669"/>
    <property type="project" value="UniProtKB-UniRule"/>
</dbReference>
<dbReference type="PANTHER" id="PTHR43811">
    <property type="entry name" value="FKBP-TYPE PEPTIDYL-PROLYL CIS-TRANS ISOMERASE FKPA"/>
    <property type="match status" value="1"/>
</dbReference>
<dbReference type="InterPro" id="IPR046357">
    <property type="entry name" value="PPIase_dom_sf"/>
</dbReference>
<dbReference type="Gene3D" id="3.10.50.40">
    <property type="match status" value="1"/>
</dbReference>
<dbReference type="PROSITE" id="PS50059">
    <property type="entry name" value="FKBP_PPIASE"/>
    <property type="match status" value="1"/>
</dbReference>
<dbReference type="Proteomes" id="UP000324611">
    <property type="component" value="Unassembled WGS sequence"/>
</dbReference>
<comment type="catalytic activity">
    <reaction evidence="1 5 6">
        <text>[protein]-peptidylproline (omega=180) = [protein]-peptidylproline (omega=0)</text>
        <dbReference type="Rhea" id="RHEA:16237"/>
        <dbReference type="Rhea" id="RHEA-COMP:10747"/>
        <dbReference type="Rhea" id="RHEA-COMP:10748"/>
        <dbReference type="ChEBI" id="CHEBI:83833"/>
        <dbReference type="ChEBI" id="CHEBI:83834"/>
        <dbReference type="EC" id="5.2.1.8"/>
    </reaction>
</comment>
<dbReference type="EC" id="5.2.1.8" evidence="6"/>
<keyword evidence="4 5" id="KW-0413">Isomerase</keyword>
<evidence type="ECO:0000259" key="7">
    <source>
        <dbReference type="PROSITE" id="PS50059"/>
    </source>
</evidence>
<evidence type="ECO:0000256" key="2">
    <source>
        <dbReference type="ARBA" id="ARBA00006577"/>
    </source>
</evidence>
<dbReference type="InterPro" id="IPR001179">
    <property type="entry name" value="PPIase_FKBP_dom"/>
</dbReference>
<dbReference type="AlphaFoldDB" id="A0A5B2VMN1"/>
<comment type="similarity">
    <text evidence="2 6">Belongs to the FKBP-type PPIase family.</text>
</comment>
<protein>
    <recommendedName>
        <fullName evidence="6">Peptidyl-prolyl cis-trans isomerase</fullName>
        <ecNumber evidence="6">5.2.1.8</ecNumber>
    </recommendedName>
</protein>